<gene>
    <name evidence="3 4" type="primary">tusB</name>
    <name evidence="4" type="ORF">EHN07_16250</name>
</gene>
<keyword evidence="5" id="KW-1185">Reference proteome</keyword>
<dbReference type="EMBL" id="RPOH01000073">
    <property type="protein sequence ID" value="RPH22963.1"/>
    <property type="molecule type" value="Genomic_DNA"/>
</dbReference>
<dbReference type="Gene3D" id="3.40.1260.10">
    <property type="entry name" value="DsrEFH-like"/>
    <property type="match status" value="1"/>
</dbReference>
<keyword evidence="4" id="KW-0808">Transferase</keyword>
<keyword evidence="1 3" id="KW-0963">Cytoplasm</keyword>
<reference evidence="4 5" key="1">
    <citation type="submission" date="2018-11" db="EMBL/GenBank/DDBJ databases">
        <title>Draft genome sequence of Buttiauxella warmboldiae CCUG 35512.</title>
        <authorList>
            <person name="Salva-Serra F."/>
            <person name="Marathe N."/>
            <person name="Moore E."/>
            <person name="Svensson L."/>
            <person name="Engstrom-Jakobsson H."/>
        </authorList>
    </citation>
    <scope>NUCLEOTIDE SEQUENCE [LARGE SCALE GENOMIC DNA]</scope>
    <source>
        <strain evidence="4 5">CCUG 35512</strain>
    </source>
</reference>
<dbReference type="GO" id="GO:1990228">
    <property type="term" value="C:sulfurtransferase complex"/>
    <property type="evidence" value="ECO:0007669"/>
    <property type="project" value="TreeGrafter"/>
</dbReference>
<accession>A0A3N5D8A3</accession>
<evidence type="ECO:0000313" key="4">
    <source>
        <dbReference type="EMBL" id="RPH22963.1"/>
    </source>
</evidence>
<comment type="subcellular location">
    <subcellularLocation>
        <location evidence="3">Cytoplasm</location>
    </subcellularLocation>
</comment>
<evidence type="ECO:0000256" key="2">
    <source>
        <dbReference type="ARBA" id="ARBA00022694"/>
    </source>
</evidence>
<organism evidence="4 5">
    <name type="scientific">Buttiauxella warmboldiae</name>
    <dbReference type="NCBI Taxonomy" id="82993"/>
    <lineage>
        <taxon>Bacteria</taxon>
        <taxon>Pseudomonadati</taxon>
        <taxon>Pseudomonadota</taxon>
        <taxon>Gammaproteobacteria</taxon>
        <taxon>Enterobacterales</taxon>
        <taxon>Enterobacteriaceae</taxon>
        <taxon>Buttiauxella</taxon>
    </lineage>
</organism>
<evidence type="ECO:0000256" key="3">
    <source>
        <dbReference type="HAMAP-Rule" id="MF_01564"/>
    </source>
</evidence>
<dbReference type="Proteomes" id="UP000268615">
    <property type="component" value="Unassembled WGS sequence"/>
</dbReference>
<keyword evidence="2 3" id="KW-0819">tRNA processing</keyword>
<protein>
    <recommendedName>
        <fullName evidence="3">Protein TusB</fullName>
    </recommendedName>
    <alternativeName>
        <fullName evidence="3">tRNA 2-thiouridine synthesizing protein B</fullName>
    </alternativeName>
</protein>
<dbReference type="HAMAP" id="MF_01564">
    <property type="entry name" value="Thiourid_synth_B"/>
    <property type="match status" value="1"/>
</dbReference>
<dbReference type="OrthoDB" id="9795117at2"/>
<evidence type="ECO:0000313" key="5">
    <source>
        <dbReference type="Proteomes" id="UP000268615"/>
    </source>
</evidence>
<dbReference type="InterPro" id="IPR023526">
    <property type="entry name" value="Sulphur_relay_TusB"/>
</dbReference>
<dbReference type="GO" id="GO:0002143">
    <property type="term" value="P:tRNA wobble position uridine thiolation"/>
    <property type="evidence" value="ECO:0007669"/>
    <property type="project" value="InterPro"/>
</dbReference>
<comment type="caution">
    <text evidence="4">The sequence shown here is derived from an EMBL/GenBank/DDBJ whole genome shotgun (WGS) entry which is preliminary data.</text>
</comment>
<dbReference type="GO" id="GO:0016740">
    <property type="term" value="F:transferase activity"/>
    <property type="evidence" value="ECO:0007669"/>
    <property type="project" value="UniProtKB-KW"/>
</dbReference>
<dbReference type="PANTHER" id="PTHR37526:SF1">
    <property type="entry name" value="PROTEIN TUSB"/>
    <property type="match status" value="1"/>
</dbReference>
<name>A0A3N5D8A3_9ENTR</name>
<comment type="similarity">
    <text evidence="3">Belongs to the DsrH/TusB family.</text>
</comment>
<dbReference type="InterPro" id="IPR007215">
    <property type="entry name" value="Sulphur_relay_TusB/DsrH"/>
</dbReference>
<dbReference type="Pfam" id="PF04077">
    <property type="entry name" value="DsrH"/>
    <property type="match status" value="1"/>
</dbReference>
<dbReference type="AlphaFoldDB" id="A0A3N5D8A3"/>
<evidence type="ECO:0000256" key="1">
    <source>
        <dbReference type="ARBA" id="ARBA00022490"/>
    </source>
</evidence>
<dbReference type="NCBIfam" id="NF010035">
    <property type="entry name" value="PRK13510.1"/>
    <property type="match status" value="1"/>
</dbReference>
<proteinExistence type="inferred from homology"/>
<sequence length="95" mass="10524">MLHILHHSPFQTDFDALLRCVKQGDEILLLQDAVIAALTGTRALDLLHAAPISVYALQEDIEARGLSAQISTGIGKVSYTDFVRLTVKHEQQISW</sequence>
<dbReference type="PANTHER" id="PTHR37526">
    <property type="entry name" value="PROTEIN TUSB"/>
    <property type="match status" value="1"/>
</dbReference>
<dbReference type="InterPro" id="IPR027396">
    <property type="entry name" value="DsrEFH-like"/>
</dbReference>
<dbReference type="SUPFAM" id="SSF75169">
    <property type="entry name" value="DsrEFH-like"/>
    <property type="match status" value="1"/>
</dbReference>
<comment type="function">
    <text evidence="3">Part of a sulfur-relay system required for 2-thiolation of 5-methylaminomethyl-2-thiouridine (mnm(5)s(2)U) at tRNA wobble positions.</text>
</comment>
<dbReference type="NCBIfam" id="TIGR03011">
    <property type="entry name" value="sulf_tusB_dsrH"/>
    <property type="match status" value="1"/>
</dbReference>
<dbReference type="RefSeq" id="WP_124025091.1">
    <property type="nucleotide sequence ID" value="NZ_RPOH01000073.1"/>
</dbReference>
<comment type="subunit">
    <text evidence="3">Heterohexamer, formed by a dimer of trimers. The hexameric TusBCD complex contains 2 copies each of TusB, TusC and TusD. The TusBCD complex interacts with TusE.</text>
</comment>